<accession>A0AAQ3WCW1</accession>
<sequence length="193" mass="23065">SYEEDEKDEVQDNNNINIIEYGDIIGESSNFECQHDWVRGKETMKKEKNFNGTESYVFSPDNKLRIFPPSAFKFKQKNHIVLNDECILDNFWHQYNNQKEKMGYFLSIFNSLAKYFKIINTTQTKSYQVPKNHQNKSHYISYIKAQNSSSKPSYKQVLQKNINPIDKEYLEWKMIELLEQIGPQWKKDIKEEI</sequence>
<protein>
    <submittedName>
        <fullName evidence="1">Uncharacterized protein</fullName>
    </submittedName>
</protein>
<dbReference type="EMBL" id="CP144746">
    <property type="protein sequence ID" value="WVZ57912.1"/>
    <property type="molecule type" value="Genomic_DNA"/>
</dbReference>
<reference evidence="1 2" key="1">
    <citation type="submission" date="2024-02" db="EMBL/GenBank/DDBJ databases">
        <title>High-quality chromosome-scale genome assembly of Pensacola bahiagrass (Paspalum notatum Flugge var. saurae).</title>
        <authorList>
            <person name="Vega J.M."/>
            <person name="Podio M."/>
            <person name="Orjuela J."/>
            <person name="Siena L.A."/>
            <person name="Pessino S.C."/>
            <person name="Combes M.C."/>
            <person name="Mariac C."/>
            <person name="Albertini E."/>
            <person name="Pupilli F."/>
            <person name="Ortiz J.P.A."/>
            <person name="Leblanc O."/>
        </authorList>
    </citation>
    <scope>NUCLEOTIDE SEQUENCE [LARGE SCALE GENOMIC DNA]</scope>
    <source>
        <strain evidence="1">R1</strain>
        <tissue evidence="1">Leaf</tissue>
    </source>
</reference>
<name>A0AAQ3WCW1_PASNO</name>
<gene>
    <name evidence="1" type="ORF">U9M48_008246</name>
</gene>
<dbReference type="Proteomes" id="UP001341281">
    <property type="component" value="Chromosome 02"/>
</dbReference>
<feature type="non-terminal residue" evidence="1">
    <location>
        <position position="1"/>
    </location>
</feature>
<proteinExistence type="predicted"/>
<dbReference type="AlphaFoldDB" id="A0AAQ3WCW1"/>
<evidence type="ECO:0000313" key="1">
    <source>
        <dbReference type="EMBL" id="WVZ57912.1"/>
    </source>
</evidence>
<evidence type="ECO:0000313" key="2">
    <source>
        <dbReference type="Proteomes" id="UP001341281"/>
    </source>
</evidence>
<organism evidence="1 2">
    <name type="scientific">Paspalum notatum var. saurae</name>
    <dbReference type="NCBI Taxonomy" id="547442"/>
    <lineage>
        <taxon>Eukaryota</taxon>
        <taxon>Viridiplantae</taxon>
        <taxon>Streptophyta</taxon>
        <taxon>Embryophyta</taxon>
        <taxon>Tracheophyta</taxon>
        <taxon>Spermatophyta</taxon>
        <taxon>Magnoliopsida</taxon>
        <taxon>Liliopsida</taxon>
        <taxon>Poales</taxon>
        <taxon>Poaceae</taxon>
        <taxon>PACMAD clade</taxon>
        <taxon>Panicoideae</taxon>
        <taxon>Andropogonodae</taxon>
        <taxon>Paspaleae</taxon>
        <taxon>Paspalinae</taxon>
        <taxon>Paspalum</taxon>
    </lineage>
</organism>
<keyword evidence="2" id="KW-1185">Reference proteome</keyword>